<reference evidence="3" key="1">
    <citation type="journal article" date="2013" name="Nat. Genet.">
        <title>The wheat powdery mildew genome shows the unique evolution of an obligate biotroph.</title>
        <authorList>
            <person name="Wicker T."/>
            <person name="Oberhaensli S."/>
            <person name="Parlange F."/>
            <person name="Buchmann J.P."/>
            <person name="Shatalina M."/>
            <person name="Roffler S."/>
            <person name="Ben-David R."/>
            <person name="Dolezel J."/>
            <person name="Simkova H."/>
            <person name="Schulze-Lefert P."/>
            <person name="Spanu P.D."/>
            <person name="Bruggmann R."/>
            <person name="Amselem J."/>
            <person name="Quesneville H."/>
            <person name="Ver Loren van Themaat E."/>
            <person name="Paape T."/>
            <person name="Shimizu K.K."/>
            <person name="Keller B."/>
        </authorList>
    </citation>
    <scope>NUCLEOTIDE SEQUENCE [LARGE SCALE GENOMIC DNA]</scope>
    <source>
        <strain evidence="3">96224</strain>
    </source>
</reference>
<dbReference type="Proteomes" id="UP000053110">
    <property type="component" value="Unassembled WGS sequence"/>
</dbReference>
<dbReference type="OrthoDB" id="10604872at2759"/>
<proteinExistence type="predicted"/>
<evidence type="ECO:0000313" key="1">
    <source>
        <dbReference type="EMBL" id="EPQ65609.1"/>
    </source>
</evidence>
<evidence type="ECO:0000313" key="2">
    <source>
        <dbReference type="EMBL" id="SUZ09375.1"/>
    </source>
</evidence>
<protein>
    <submittedName>
        <fullName evidence="2">BgtAc-30046</fullName>
    </submittedName>
</protein>
<dbReference type="AlphaFoldDB" id="A0A061HKD1"/>
<sequence length="204" mass="23170">MLSEDETTYTEEYDCTKDGPLPSQEVACYNVDIHVVQTRESRTISDNIKLALLDKGKSRMPTPSEPMASEEELIVDLLSLIAGSAENSRKRARIEDIFNDEHDFQTTIKRFGRAKKGEAKIRDVRGIVGRWEKVPADYVRLTEEIKVPINLHDLFQTSSDLKTKERKQGPTTSANLLDKDKFKSQRSFPAVDADNKAFRIPNIV</sequence>
<dbReference type="HOGENOM" id="CLU_1343035_0_0_1"/>
<organism evidence="2">
    <name type="scientific">Blumeria graminis f. sp. tritici 96224</name>
    <dbReference type="NCBI Taxonomy" id="1268274"/>
    <lineage>
        <taxon>Eukaryota</taxon>
        <taxon>Fungi</taxon>
        <taxon>Dikarya</taxon>
        <taxon>Ascomycota</taxon>
        <taxon>Pezizomycotina</taxon>
        <taxon>Leotiomycetes</taxon>
        <taxon>Erysiphales</taxon>
        <taxon>Erysiphaceae</taxon>
        <taxon>Blumeria</taxon>
    </lineage>
</organism>
<reference evidence="1" key="2">
    <citation type="submission" date="2013-01" db="EMBL/GenBank/DDBJ databases">
        <title>The wheat powdery mildew genome reveals unique evolution of an obligate biotroph.</title>
        <authorList>
            <person name="Oberhaensli S."/>
            <person name="Wicker T."/>
            <person name="Keller B."/>
        </authorList>
    </citation>
    <scope>NUCLEOTIDE SEQUENCE</scope>
    <source>
        <strain evidence="1">96224</strain>
    </source>
</reference>
<evidence type="ECO:0000313" key="3">
    <source>
        <dbReference type="Proteomes" id="UP000053110"/>
    </source>
</evidence>
<name>A0A061HKD1_BLUGR</name>
<reference evidence="2" key="3">
    <citation type="submission" date="2018-07" db="EMBL/GenBank/DDBJ databases">
        <authorList>
            <person name="Quirk P.G."/>
            <person name="Krulwich T.A."/>
        </authorList>
    </citation>
    <scope>NUCLEOTIDE SEQUENCE</scope>
    <source>
        <strain evidence="2">96224</strain>
    </source>
</reference>
<gene>
    <name evidence="1" type="ORF">BGT96224_Ac30046</name>
    <name evidence="2" type="ORF">BGT96224V2_LOCUS2585</name>
</gene>
<dbReference type="EMBL" id="UIGY01000048">
    <property type="protein sequence ID" value="SUZ09375.1"/>
    <property type="molecule type" value="Genomic_DNA"/>
</dbReference>
<feature type="non-terminal residue" evidence="2">
    <location>
        <position position="204"/>
    </location>
</feature>
<dbReference type="EMBL" id="KE375021">
    <property type="protein sequence ID" value="EPQ65609.1"/>
    <property type="molecule type" value="Genomic_DNA"/>
</dbReference>
<accession>A0A061HKD1</accession>